<organism evidence="3 4">
    <name type="scientific">Paxillus rubicundulus Ve08.2h10</name>
    <dbReference type="NCBI Taxonomy" id="930991"/>
    <lineage>
        <taxon>Eukaryota</taxon>
        <taxon>Fungi</taxon>
        <taxon>Dikarya</taxon>
        <taxon>Basidiomycota</taxon>
        <taxon>Agaricomycotina</taxon>
        <taxon>Agaricomycetes</taxon>
        <taxon>Agaricomycetidae</taxon>
        <taxon>Boletales</taxon>
        <taxon>Paxilineae</taxon>
        <taxon>Paxillaceae</taxon>
        <taxon>Paxillus</taxon>
    </lineage>
</organism>
<keyword evidence="1" id="KW-0812">Transmembrane</keyword>
<proteinExistence type="predicted"/>
<keyword evidence="4" id="KW-1185">Reference proteome</keyword>
<dbReference type="InterPro" id="IPR001810">
    <property type="entry name" value="F-box_dom"/>
</dbReference>
<dbReference type="InterPro" id="IPR036047">
    <property type="entry name" value="F-box-like_dom_sf"/>
</dbReference>
<gene>
    <name evidence="3" type="ORF">PAXRUDRAFT_145874</name>
</gene>
<dbReference type="HOGENOM" id="CLU_062661_0_0_1"/>
<dbReference type="OrthoDB" id="2670467at2759"/>
<evidence type="ECO:0000313" key="3">
    <source>
        <dbReference type="EMBL" id="KIK93058.1"/>
    </source>
</evidence>
<dbReference type="PROSITE" id="PS50181">
    <property type="entry name" value="FBOX"/>
    <property type="match status" value="1"/>
</dbReference>
<feature type="domain" description="F-box" evidence="2">
    <location>
        <begin position="9"/>
        <end position="55"/>
    </location>
</feature>
<keyword evidence="1" id="KW-1133">Transmembrane helix</keyword>
<reference evidence="4" key="2">
    <citation type="submission" date="2015-01" db="EMBL/GenBank/DDBJ databases">
        <title>Evolutionary Origins and Diversification of the Mycorrhizal Mutualists.</title>
        <authorList>
            <consortium name="DOE Joint Genome Institute"/>
            <consortium name="Mycorrhizal Genomics Consortium"/>
            <person name="Kohler A."/>
            <person name="Kuo A."/>
            <person name="Nagy L.G."/>
            <person name="Floudas D."/>
            <person name="Copeland A."/>
            <person name="Barry K.W."/>
            <person name="Cichocki N."/>
            <person name="Veneault-Fourrey C."/>
            <person name="LaButti K."/>
            <person name="Lindquist E.A."/>
            <person name="Lipzen A."/>
            <person name="Lundell T."/>
            <person name="Morin E."/>
            <person name="Murat C."/>
            <person name="Riley R."/>
            <person name="Ohm R."/>
            <person name="Sun H."/>
            <person name="Tunlid A."/>
            <person name="Henrissat B."/>
            <person name="Grigoriev I.V."/>
            <person name="Hibbett D.S."/>
            <person name="Martin F."/>
        </authorList>
    </citation>
    <scope>NUCLEOTIDE SEQUENCE [LARGE SCALE GENOMIC DNA]</scope>
    <source>
        <strain evidence="4">Ve08.2h10</strain>
    </source>
</reference>
<dbReference type="Pfam" id="PF12937">
    <property type="entry name" value="F-box-like"/>
    <property type="match status" value="1"/>
</dbReference>
<dbReference type="InParanoid" id="A0A0D0DMW9"/>
<sequence length="375" mass="42169">MHLRVPPSRTHISNLPVEILLMIMGFLPILDLVSSFKVCKLFNHLLSDDLFWRSQYRNASILRPPGPFRDQTTAFLQDALVSSARVAQNWPPYTKSPTPRIGENFEMFHAFPFSKLLAGRWLIAGDKQLIWCYDLNNPIPRVFYQPHLVANFFQCVSTTNDKGELVIFAVSETQVGNSQRGINIYKVAIKSNGPEITSRILRQDVSDNYSGASDVTIGPHFLAVVPKGPYFIEILPIIIDITTFQRYDISLPQSLLHKVPPASHISTFIPTTSYLLALYTFWTQPNGLHSLVLAWPLKPRSSPDRPQALQASHSTWVQDLGITSVTVLRDDRINSQPKTTPIHDNSQAYAGRTRHYDARTLECGASGFSRTNLAG</sequence>
<dbReference type="AlphaFoldDB" id="A0A0D0DMW9"/>
<evidence type="ECO:0000313" key="4">
    <source>
        <dbReference type="Proteomes" id="UP000054538"/>
    </source>
</evidence>
<dbReference type="EMBL" id="KN825217">
    <property type="protein sequence ID" value="KIK93058.1"/>
    <property type="molecule type" value="Genomic_DNA"/>
</dbReference>
<dbReference type="Proteomes" id="UP000054538">
    <property type="component" value="Unassembled WGS sequence"/>
</dbReference>
<accession>A0A0D0DMW9</accession>
<evidence type="ECO:0000259" key="2">
    <source>
        <dbReference type="PROSITE" id="PS50181"/>
    </source>
</evidence>
<dbReference type="Gene3D" id="1.20.1280.50">
    <property type="match status" value="1"/>
</dbReference>
<reference evidence="3 4" key="1">
    <citation type="submission" date="2014-04" db="EMBL/GenBank/DDBJ databases">
        <authorList>
            <consortium name="DOE Joint Genome Institute"/>
            <person name="Kuo A."/>
            <person name="Kohler A."/>
            <person name="Jargeat P."/>
            <person name="Nagy L.G."/>
            <person name="Floudas D."/>
            <person name="Copeland A."/>
            <person name="Barry K.W."/>
            <person name="Cichocki N."/>
            <person name="Veneault-Fourrey C."/>
            <person name="LaButti K."/>
            <person name="Lindquist E.A."/>
            <person name="Lipzen A."/>
            <person name="Lundell T."/>
            <person name="Morin E."/>
            <person name="Murat C."/>
            <person name="Sun H."/>
            <person name="Tunlid A."/>
            <person name="Henrissat B."/>
            <person name="Grigoriev I.V."/>
            <person name="Hibbett D.S."/>
            <person name="Martin F."/>
            <person name="Nordberg H.P."/>
            <person name="Cantor M.N."/>
            <person name="Hua S.X."/>
        </authorList>
    </citation>
    <scope>NUCLEOTIDE SEQUENCE [LARGE SCALE GENOMIC DNA]</scope>
    <source>
        <strain evidence="3 4">Ve08.2h10</strain>
    </source>
</reference>
<name>A0A0D0DMW9_9AGAM</name>
<keyword evidence="1" id="KW-0472">Membrane</keyword>
<feature type="transmembrane region" description="Helical" evidence="1">
    <location>
        <begin position="12"/>
        <end position="30"/>
    </location>
</feature>
<dbReference type="SMART" id="SM00256">
    <property type="entry name" value="FBOX"/>
    <property type="match status" value="1"/>
</dbReference>
<protein>
    <recommendedName>
        <fullName evidence="2">F-box domain-containing protein</fullName>
    </recommendedName>
</protein>
<dbReference type="SUPFAM" id="SSF81383">
    <property type="entry name" value="F-box domain"/>
    <property type="match status" value="1"/>
</dbReference>
<evidence type="ECO:0000256" key="1">
    <source>
        <dbReference type="SAM" id="Phobius"/>
    </source>
</evidence>
<dbReference type="STRING" id="930991.A0A0D0DMW9"/>